<feature type="transmembrane region" description="Helical" evidence="9">
    <location>
        <begin position="222"/>
        <end position="243"/>
    </location>
</feature>
<evidence type="ECO:0000256" key="9">
    <source>
        <dbReference type="RuleBase" id="RU368073"/>
    </source>
</evidence>
<keyword evidence="4 9" id="KW-0256">Endoplasmic reticulum</keyword>
<accession>A0AA41SSJ6</accession>
<name>A0AA41SSJ6_SCICA</name>
<evidence type="ECO:0000256" key="1">
    <source>
        <dbReference type="ARBA" id="ARBA00009727"/>
    </source>
</evidence>
<keyword evidence="5 9" id="KW-0653">Protein transport</keyword>
<dbReference type="GO" id="GO:0006888">
    <property type="term" value="P:endoplasmic reticulum to Golgi vesicle-mediated transport"/>
    <property type="evidence" value="ECO:0007669"/>
    <property type="project" value="UniProtKB-UniRule"/>
</dbReference>
<evidence type="ECO:0000256" key="8">
    <source>
        <dbReference type="ARBA" id="ARBA00023136"/>
    </source>
</evidence>
<evidence type="ECO:0000256" key="6">
    <source>
        <dbReference type="ARBA" id="ARBA00022989"/>
    </source>
</evidence>
<comment type="subcellular location">
    <subcellularLocation>
        <location evidence="9">Endoplasmic reticulum membrane</location>
        <topology evidence="9">Multi-pass membrane protein</topology>
    </subcellularLocation>
    <subcellularLocation>
        <location evidence="9">Golgi apparatus membrane</location>
        <topology evidence="9">Multi-pass membrane protein</topology>
    </subcellularLocation>
</comment>
<organism evidence="10 12">
    <name type="scientific">Sciurus carolinensis</name>
    <name type="common">Eastern gray squirrel</name>
    <dbReference type="NCBI Taxonomy" id="30640"/>
    <lineage>
        <taxon>Eukaryota</taxon>
        <taxon>Metazoa</taxon>
        <taxon>Chordata</taxon>
        <taxon>Craniata</taxon>
        <taxon>Vertebrata</taxon>
        <taxon>Euteleostomi</taxon>
        <taxon>Mammalia</taxon>
        <taxon>Eutheria</taxon>
        <taxon>Euarchontoglires</taxon>
        <taxon>Glires</taxon>
        <taxon>Rodentia</taxon>
        <taxon>Sciuromorpha</taxon>
        <taxon>Sciuridae</taxon>
        <taxon>Sciurinae</taxon>
        <taxon>Sciurini</taxon>
        <taxon>Sciurus</taxon>
    </lineage>
</organism>
<comment type="similarity">
    <text evidence="1 9">Belongs to the YIF1 family.</text>
</comment>
<comment type="caution">
    <text evidence="9">Lacks conserved residue(s) required for the propagation of feature annotation.</text>
</comment>
<keyword evidence="6 9" id="KW-1133">Transmembrane helix</keyword>
<evidence type="ECO:0000256" key="2">
    <source>
        <dbReference type="ARBA" id="ARBA00022448"/>
    </source>
</evidence>
<dbReference type="EMBL" id="JAATJV010168144">
    <property type="protein sequence ID" value="MBZ3871487.1"/>
    <property type="molecule type" value="Genomic_DNA"/>
</dbReference>
<dbReference type="GO" id="GO:0030134">
    <property type="term" value="C:COPII-coated ER to Golgi transport vesicle"/>
    <property type="evidence" value="ECO:0007669"/>
    <property type="project" value="TreeGrafter"/>
</dbReference>
<keyword evidence="2 9" id="KW-0813">Transport</keyword>
<keyword evidence="7 9" id="KW-0333">Golgi apparatus</keyword>
<protein>
    <recommendedName>
        <fullName evidence="9">Protein YIF1</fullName>
    </recommendedName>
</protein>
<dbReference type="InterPro" id="IPR005578">
    <property type="entry name" value="Yif1_fam"/>
</dbReference>
<evidence type="ECO:0000256" key="7">
    <source>
        <dbReference type="ARBA" id="ARBA00023034"/>
    </source>
</evidence>
<dbReference type="GO" id="GO:0005789">
    <property type="term" value="C:endoplasmic reticulum membrane"/>
    <property type="evidence" value="ECO:0007669"/>
    <property type="project" value="UniProtKB-SubCell"/>
</dbReference>
<evidence type="ECO:0000256" key="4">
    <source>
        <dbReference type="ARBA" id="ARBA00022824"/>
    </source>
</evidence>
<dbReference type="EMBL" id="JAATJV010168144">
    <property type="protein sequence ID" value="MBZ3871486.1"/>
    <property type="molecule type" value="Genomic_DNA"/>
</dbReference>
<evidence type="ECO:0000256" key="3">
    <source>
        <dbReference type="ARBA" id="ARBA00022692"/>
    </source>
</evidence>
<gene>
    <name evidence="10" type="ORF">SUZIE_113180</name>
    <name evidence="11" type="ORF">SUZIE_113185</name>
</gene>
<evidence type="ECO:0000256" key="5">
    <source>
        <dbReference type="ARBA" id="ARBA00022927"/>
    </source>
</evidence>
<dbReference type="GO" id="GO:0015031">
    <property type="term" value="P:protein transport"/>
    <property type="evidence" value="ECO:0007669"/>
    <property type="project" value="UniProtKB-KW"/>
</dbReference>
<dbReference type="PANTHER" id="PTHR14083:SF2">
    <property type="entry name" value="PROTEIN YIF1A"/>
    <property type="match status" value="1"/>
</dbReference>
<proteinExistence type="inferred from homology"/>
<dbReference type="Proteomes" id="UP001166674">
    <property type="component" value="Unassembled WGS sequence"/>
</dbReference>
<dbReference type="GO" id="GO:0005793">
    <property type="term" value="C:endoplasmic reticulum-Golgi intermediate compartment"/>
    <property type="evidence" value="ECO:0007669"/>
    <property type="project" value="UniProtKB-UniRule"/>
</dbReference>
<keyword evidence="12" id="KW-1185">Reference proteome</keyword>
<keyword evidence="3 9" id="KW-0812">Transmembrane</keyword>
<evidence type="ECO:0000313" key="10">
    <source>
        <dbReference type="EMBL" id="MBZ3871486.1"/>
    </source>
</evidence>
<dbReference type="GO" id="GO:0000139">
    <property type="term" value="C:Golgi membrane"/>
    <property type="evidence" value="ECO:0007669"/>
    <property type="project" value="UniProtKB-SubCell"/>
</dbReference>
<dbReference type="Pfam" id="PF03878">
    <property type="entry name" value="YIF1"/>
    <property type="match status" value="2"/>
</dbReference>
<evidence type="ECO:0000313" key="11">
    <source>
        <dbReference type="EMBL" id="MBZ3871487.1"/>
    </source>
</evidence>
<dbReference type="PANTHER" id="PTHR14083">
    <property type="entry name" value="YIP1 INTERACTING FACTOR HOMOLOG YIF1 PROTEIN"/>
    <property type="match status" value="1"/>
</dbReference>
<keyword evidence="8 9" id="KW-0472">Membrane</keyword>
<reference evidence="10" key="1">
    <citation type="submission" date="2020-03" db="EMBL/GenBank/DDBJ databases">
        <title>Studies in the Genomics of Life Span.</title>
        <authorList>
            <person name="Glass D."/>
        </authorList>
    </citation>
    <scope>NUCLEOTIDE SEQUENCE</scope>
    <source>
        <strain evidence="10">SUZIE</strain>
        <tissue evidence="10">Muscle</tissue>
    </source>
</reference>
<evidence type="ECO:0000313" key="12">
    <source>
        <dbReference type="Proteomes" id="UP001166674"/>
    </source>
</evidence>
<comment type="function">
    <text evidence="9">Has a role in transport between endoplasmic reticulum and Golgi.</text>
</comment>
<dbReference type="AlphaFoldDB" id="A0AA41SSJ6"/>
<comment type="caution">
    <text evidence="10">The sequence shown here is derived from an EMBL/GenBank/DDBJ whole genome shotgun (WGS) entry which is preliminary data.</text>
</comment>
<sequence length="244" mass="26227">MAYHSGYRAHSSKHRAWAAPDSPPLFDHTSGGYSSQPGGHPAPGAKVTFNVKHLLGDPMTNVAMVYGSSIASHGKDIVHKELHRFVSENTQVLFHVDTAYVAKKLEMLLFPYTHQNWKGVGPVCKHSTDVGGNGGTSSALGLYLATVCSELSTFHLLAYSSYKYVGMILSVLTGLLFGSDGYYVALAWTSSAFTYFIMRSLQTAALGPDSVGGPAPGQCLQLYLTLGAAAFQSLIIYCLTFHLV</sequence>